<organism evidence="1">
    <name type="scientific">Agrobacterium tumefaciens</name>
    <dbReference type="NCBI Taxonomy" id="358"/>
    <lineage>
        <taxon>Bacteria</taxon>
        <taxon>Pseudomonadati</taxon>
        <taxon>Pseudomonadota</taxon>
        <taxon>Alphaproteobacteria</taxon>
        <taxon>Hyphomicrobiales</taxon>
        <taxon>Rhizobiaceae</taxon>
        <taxon>Rhizobium/Agrobacterium group</taxon>
        <taxon>Agrobacterium</taxon>
        <taxon>Agrobacterium tumefaciens complex</taxon>
    </lineage>
</organism>
<dbReference type="RefSeq" id="WP_012478125.1">
    <property type="nucleotide sequence ID" value="NC_010929.1"/>
</dbReference>
<keyword evidence="1" id="KW-0614">Plasmid</keyword>
<name>A5WYA5_AGRTU</name>
<reference evidence="1" key="1">
    <citation type="submission" date="2005-05" db="EMBL/GenBank/DDBJ databases">
        <title>Complete sequence of the Ti plasmid pTiBo542 from the supervirulent Agrobacterium tumefaciens strain Bo542.</title>
        <authorList>
            <person name="Oger P.M."/>
            <person name="Farrand S.K."/>
            <person name="Olsen G.J."/>
            <person name="Reich C."/>
        </authorList>
    </citation>
    <scope>NUCLEOTIDE SEQUENCE</scope>
    <source>
        <strain evidence="1">Bo542</strain>
        <plasmid evidence="1">pTiBo542</plasmid>
    </source>
</reference>
<sequence length="611" mass="68418">MNNRPRRGRPVTFGREFVVPLQVSADVVSGLRFNIQTQDCGEVSLDYAHLKPRWLALAFARALRRLAGLGGPLSVRSTVVVYVRTLPLFFAYMAETEDVPDAPELLQAGHVDGFEAWLAAKGKSTIHLLFILTKIIVALREVASEGAVTFSEQLCDRLAYVTLRPIPPSRPRDAYSPYIARQLRDAARADIMGIVQRLRDPKPMNSHSGLLAMEKEIHAHIEAKGIVRHTDPKYHVLNDARRVHGLSSERLCHQLHERHYLTFHDVIPLMVFLALETGLEPECCKSLRVDCLRNPANGTVEIAYIKRRARGAEHKTLRVRDGGPRTPGGLIRHVIAWTATARKHRSTDCLWLYYGLGGLKSGVNHPQQRIDAWTTQHNIRNDDGRPFHLTLSRLRKTHKALWYLKTEGHMTRFAVGHTKEVAARHYANVPALLPLHESTIADAFTEAVTSALSSTVLTPEQEETWRDDPVLASEAAPAGCDPISLLDGKQDIWLASCGGFFSGPYADPGSPCSQPFWGCLECPNAVITARKLPAVLSFLAFIEDQRLSLSASHWAGSSQPRTLASPCRSCQRSVRRPSRRHVVCSPANRYSTTCHRRRYSEGHRQPSHRHY</sequence>
<geneLocation type="plasmid" evidence="1">
    <name>pTiBo542</name>
</geneLocation>
<dbReference type="AlphaFoldDB" id="A5WYA5"/>
<evidence type="ECO:0000313" key="1">
    <source>
        <dbReference type="EMBL" id="AAZ50573.1"/>
    </source>
</evidence>
<accession>A5WYA5</accession>
<protein>
    <submittedName>
        <fullName evidence="1">Orf_Bo190</fullName>
    </submittedName>
</protein>
<proteinExistence type="predicted"/>
<dbReference type="EMBL" id="DQ058764">
    <property type="protein sequence ID" value="AAZ50573.1"/>
    <property type="molecule type" value="Genomic_DNA"/>
</dbReference>
<gene>
    <name evidence="1" type="ORF">pTiBo190</name>
</gene>